<feature type="compositionally biased region" description="Low complexity" evidence="12">
    <location>
        <begin position="12"/>
        <end position="23"/>
    </location>
</feature>
<gene>
    <name evidence="15" type="ORF">CVT26_005357</name>
</gene>
<dbReference type="PROSITE" id="PS50178">
    <property type="entry name" value="ZF_FYVE"/>
    <property type="match status" value="1"/>
</dbReference>
<keyword evidence="16" id="KW-1185">Reference proteome</keyword>
<keyword evidence="8 10" id="KW-0067">ATP-binding</keyword>
<keyword evidence="5 9" id="KW-0863">Zinc-finger</keyword>
<dbReference type="PANTHER" id="PTHR45748:SF7">
    <property type="entry name" value="1-PHOSPHATIDYLINOSITOL 3-PHOSPHATE 5-KINASE-RELATED"/>
    <property type="match status" value="1"/>
</dbReference>
<dbReference type="GO" id="GO:0000285">
    <property type="term" value="F:1-phosphatidylinositol-3-phosphate 5-kinase activity"/>
    <property type="evidence" value="ECO:0007669"/>
    <property type="project" value="UniProtKB-EC"/>
</dbReference>
<comment type="caution">
    <text evidence="15">The sequence shown here is derived from an EMBL/GenBank/DDBJ whole genome shotgun (WGS) entry which is preliminary data.</text>
</comment>
<dbReference type="CDD" id="cd03334">
    <property type="entry name" value="Fab1_TCP"/>
    <property type="match status" value="1"/>
</dbReference>
<feature type="region of interest" description="Disordered" evidence="12">
    <location>
        <begin position="1926"/>
        <end position="1949"/>
    </location>
</feature>
<feature type="compositionally biased region" description="Basic and acidic residues" evidence="12">
    <location>
        <begin position="1926"/>
        <end position="1939"/>
    </location>
</feature>
<dbReference type="SUPFAM" id="SSF52029">
    <property type="entry name" value="GroEL apical domain-like"/>
    <property type="match status" value="1"/>
</dbReference>
<feature type="region of interest" description="Disordered" evidence="12">
    <location>
        <begin position="1547"/>
        <end position="1705"/>
    </location>
</feature>
<dbReference type="EMBL" id="NHYE01000373">
    <property type="protein sequence ID" value="PPR06136.1"/>
    <property type="molecule type" value="Genomic_DNA"/>
</dbReference>
<feature type="coiled-coil region" evidence="11">
    <location>
        <begin position="1292"/>
        <end position="1319"/>
    </location>
</feature>
<organism evidence="15 16">
    <name type="scientific">Gymnopilus dilepis</name>
    <dbReference type="NCBI Taxonomy" id="231916"/>
    <lineage>
        <taxon>Eukaryota</taxon>
        <taxon>Fungi</taxon>
        <taxon>Dikarya</taxon>
        <taxon>Basidiomycota</taxon>
        <taxon>Agaricomycotina</taxon>
        <taxon>Agaricomycetes</taxon>
        <taxon>Agaricomycetidae</taxon>
        <taxon>Agaricales</taxon>
        <taxon>Agaricineae</taxon>
        <taxon>Hymenogastraceae</taxon>
        <taxon>Gymnopilus</taxon>
    </lineage>
</organism>
<feature type="domain" description="FYVE-type" evidence="13">
    <location>
        <begin position="225"/>
        <end position="285"/>
    </location>
</feature>
<keyword evidence="7" id="KW-0862">Zinc</keyword>
<dbReference type="Proteomes" id="UP000284706">
    <property type="component" value="Unassembled WGS sequence"/>
</dbReference>
<evidence type="ECO:0000256" key="8">
    <source>
        <dbReference type="ARBA" id="ARBA00022840"/>
    </source>
</evidence>
<dbReference type="InterPro" id="IPR002498">
    <property type="entry name" value="PInositol-4-P-4/5-kinase_core"/>
</dbReference>
<feature type="compositionally biased region" description="Polar residues" evidence="12">
    <location>
        <begin position="354"/>
        <end position="368"/>
    </location>
</feature>
<reference evidence="15 16" key="1">
    <citation type="journal article" date="2018" name="Evol. Lett.">
        <title>Horizontal gene cluster transfer increased hallucinogenic mushroom diversity.</title>
        <authorList>
            <person name="Reynolds H.T."/>
            <person name="Vijayakumar V."/>
            <person name="Gluck-Thaler E."/>
            <person name="Korotkin H.B."/>
            <person name="Matheny P.B."/>
            <person name="Slot J.C."/>
        </authorList>
    </citation>
    <scope>NUCLEOTIDE SEQUENCE [LARGE SCALE GENOMIC DNA]</scope>
    <source>
        <strain evidence="15 16">SRW20</strain>
    </source>
</reference>
<feature type="region of interest" description="Disordered" evidence="12">
    <location>
        <begin position="1392"/>
        <end position="1516"/>
    </location>
</feature>
<protein>
    <recommendedName>
        <fullName evidence="1">1-phosphatidylinositol-3-phosphate 5-kinase</fullName>
        <ecNumber evidence="1">2.7.1.150</ecNumber>
    </recommendedName>
</protein>
<feature type="compositionally biased region" description="Acidic residues" evidence="12">
    <location>
        <begin position="1421"/>
        <end position="1431"/>
    </location>
</feature>
<accession>A0A409YSY4</accession>
<dbReference type="SUPFAM" id="SSF56104">
    <property type="entry name" value="SAICAR synthase-like"/>
    <property type="match status" value="1"/>
</dbReference>
<dbReference type="InterPro" id="IPR013083">
    <property type="entry name" value="Znf_RING/FYVE/PHD"/>
</dbReference>
<feature type="compositionally biased region" description="Polar residues" evidence="12">
    <location>
        <begin position="32"/>
        <end position="41"/>
    </location>
</feature>
<evidence type="ECO:0000256" key="11">
    <source>
        <dbReference type="SAM" id="Coils"/>
    </source>
</evidence>
<feature type="compositionally biased region" description="Polar residues" evidence="12">
    <location>
        <begin position="99"/>
        <end position="114"/>
    </location>
</feature>
<dbReference type="EC" id="2.7.1.150" evidence="1"/>
<feature type="compositionally biased region" description="Basic and acidic residues" evidence="12">
    <location>
        <begin position="1739"/>
        <end position="1755"/>
    </location>
</feature>
<keyword evidence="4 10" id="KW-0547">Nucleotide-binding</keyword>
<evidence type="ECO:0000256" key="1">
    <source>
        <dbReference type="ARBA" id="ARBA00012009"/>
    </source>
</evidence>
<dbReference type="SUPFAM" id="SSF57903">
    <property type="entry name" value="FYVE/PHD zinc finger"/>
    <property type="match status" value="1"/>
</dbReference>
<feature type="compositionally biased region" description="Basic and acidic residues" evidence="12">
    <location>
        <begin position="1449"/>
        <end position="1463"/>
    </location>
</feature>
<dbReference type="FunCoup" id="A0A409YSY4">
    <property type="interactions" value="532"/>
</dbReference>
<feature type="compositionally biased region" description="Acidic residues" evidence="12">
    <location>
        <begin position="1762"/>
        <end position="1772"/>
    </location>
</feature>
<dbReference type="GO" id="GO:0005524">
    <property type="term" value="F:ATP binding"/>
    <property type="evidence" value="ECO:0007669"/>
    <property type="project" value="UniProtKB-UniRule"/>
</dbReference>
<dbReference type="Gene3D" id="3.30.810.10">
    <property type="entry name" value="2-Layer Sandwich"/>
    <property type="match status" value="1"/>
</dbReference>
<dbReference type="SMART" id="SM00330">
    <property type="entry name" value="PIPKc"/>
    <property type="match status" value="1"/>
</dbReference>
<dbReference type="InterPro" id="IPR000306">
    <property type="entry name" value="Znf_FYVE"/>
</dbReference>
<evidence type="ECO:0000256" key="7">
    <source>
        <dbReference type="ARBA" id="ARBA00022833"/>
    </source>
</evidence>
<evidence type="ECO:0000259" key="13">
    <source>
        <dbReference type="PROSITE" id="PS50178"/>
    </source>
</evidence>
<keyword evidence="2 10" id="KW-0808">Transferase</keyword>
<feature type="compositionally biased region" description="Polar residues" evidence="12">
    <location>
        <begin position="1828"/>
        <end position="1846"/>
    </location>
</feature>
<feature type="compositionally biased region" description="Acidic residues" evidence="12">
    <location>
        <begin position="827"/>
        <end position="837"/>
    </location>
</feature>
<dbReference type="GO" id="GO:0008270">
    <property type="term" value="F:zinc ion binding"/>
    <property type="evidence" value="ECO:0007669"/>
    <property type="project" value="UniProtKB-KW"/>
</dbReference>
<dbReference type="PROSITE" id="PS51455">
    <property type="entry name" value="PIPK"/>
    <property type="match status" value="1"/>
</dbReference>
<dbReference type="InterPro" id="IPR017455">
    <property type="entry name" value="Znf_FYVE-rel"/>
</dbReference>
<dbReference type="OrthoDB" id="158357at2759"/>
<name>A0A409YSY4_9AGAR</name>
<feature type="compositionally biased region" description="Basic and acidic residues" evidence="12">
    <location>
        <begin position="1626"/>
        <end position="1647"/>
    </location>
</feature>
<feature type="region of interest" description="Disordered" evidence="12">
    <location>
        <begin position="819"/>
        <end position="840"/>
    </location>
</feature>
<dbReference type="InterPro" id="IPR027409">
    <property type="entry name" value="GroEL-like_apical_dom_sf"/>
</dbReference>
<evidence type="ECO:0000259" key="14">
    <source>
        <dbReference type="PROSITE" id="PS51455"/>
    </source>
</evidence>
<keyword evidence="6 10" id="KW-0418">Kinase</keyword>
<dbReference type="Pfam" id="PF00118">
    <property type="entry name" value="Cpn60_TCP1"/>
    <property type="match status" value="1"/>
</dbReference>
<evidence type="ECO:0000256" key="5">
    <source>
        <dbReference type="ARBA" id="ARBA00022771"/>
    </source>
</evidence>
<dbReference type="GO" id="GO:0000329">
    <property type="term" value="C:fungal-type vacuole membrane"/>
    <property type="evidence" value="ECO:0007669"/>
    <property type="project" value="TreeGrafter"/>
</dbReference>
<dbReference type="FunFam" id="3.50.7.10:FF:000007">
    <property type="entry name" value="1-phosphatidylinositol 3-phosphate 5-kinase isoform X1"/>
    <property type="match status" value="1"/>
</dbReference>
<feature type="compositionally biased region" description="Basic and acidic residues" evidence="12">
    <location>
        <begin position="1773"/>
        <end position="1787"/>
    </location>
</feature>
<evidence type="ECO:0000256" key="9">
    <source>
        <dbReference type="PROSITE-ProRule" id="PRU00091"/>
    </source>
</evidence>
<evidence type="ECO:0000256" key="6">
    <source>
        <dbReference type="ARBA" id="ARBA00022777"/>
    </source>
</evidence>
<dbReference type="Gene3D" id="3.30.40.10">
    <property type="entry name" value="Zinc/RING finger domain, C3HC4 (zinc finger)"/>
    <property type="match status" value="1"/>
</dbReference>
<keyword evidence="3" id="KW-0479">Metal-binding</keyword>
<evidence type="ECO:0000256" key="3">
    <source>
        <dbReference type="ARBA" id="ARBA00022723"/>
    </source>
</evidence>
<feature type="compositionally biased region" description="Low complexity" evidence="12">
    <location>
        <begin position="1411"/>
        <end position="1420"/>
    </location>
</feature>
<dbReference type="InterPro" id="IPR002423">
    <property type="entry name" value="Cpn60/GroEL/TCP-1"/>
</dbReference>
<sequence>MESPSSPLGVESLSGHSSRSRSSTKLTDDVPLTNSLTSFNPFSEEDENDQSSYTLVTSIFSRMKNTLSAPLSSAVSSTHTATTSPNLNNVTSNNVTEARRPSYNSVPTNSSGFSARSGASDRLNPLLTAPSQAAPPVVSLTPARSEVPTYTVEYDRGAVQRVPYSPAGWDAADNALFGTSIPGFPIPDDARSIKTATSLHRSGSVSKVMRRLRGEGLSRDYWMDDENCKECYDCKSVFTTWRRKHHCRICGQIFCSRCASNIIKGARFGAEGMVRICNLCLEKLAKVEEDEEDDRRSVVSSVTSFPAHQMGIDPFTTMAHPQSPFAASQLFGRDEAFNLFSIAETKKPLYDSDGSPSRPETSHLTQGESGIWETVRDNPAPFRRALSDEEKDHASFANHLDHVAPADRTDGKNQIAFPSTQPISIDNSTSSIQFPLSSPEQLGTPRMLKGAKTNNQYGELEVATPFIRSRVQSRLEPNLEIEPGWRTRRESTAYAQELNLASMLHLKIMLRQMLTLEGIPNIKEWEETLLRLALRIAREMTFTALPHRQGQDMDVRRYVKIKKIPGGKPRDSEYVTGAVITKNVAHKQMSRLQLNPRIMLVTFPLEFSRVEGQYLHFGQIVRQEKEYLGNLASRIAALRPHIVLVEKSVSRLALDALAKHNIAVARTVKPSAIQTIARMTQGDVFSSMDKLALEPRLGHCARYCIQTYDHPLIPGRRKTYMRFEGCNRDMGCTIILRGGDLETLRRIKKVTRFLTFIVRNLKLETHLWKDSVISLPSFNALALPTSELRHLKLNISPSSLFIPSAGLTTPKLFISTADSADAPQAPQDDDEDLPNEDAEQRRLSRRIQESLEPYTRTFISVSSTLRFPPPYPIRRMKELDNEMLEAKRAWEDEVVLKEERSQSLHVQEETITAVTPTNVREPAESRPTPGEEREDIFAQIEALPVLDLPTTPSVTEGLPSTSTIEDAPSYFAIPPSSPGSSVPSTPGMALAAPNYFQPEEPEPLKTESDICHESRYTLLKWQHEEYRRIWEWYLRKNPDDFVVEKYQCIHLREYTIPSSDTGQHRPCFAPQLKYIKFYGENDMTLGQFIEKAVNDTLVQFLDPKAICTGKGCDQPLARHCKVYLHNESALSVAVEQWDGQIIGRSALHPSPDLITTWSACRVCGSATPFIPVSEEMQRYSFAKFLELHFYPADIRLVQGAGCQHNIYQHHIRYFACKGMTVRFQADPIVLQEVVFPPFRIRVRPETQLELKNADFERLHYRNMLWYTGLIDDLKLISIDAATGDELADARLLSDINQLISRAESEREEISRLINQTYRDSSPTDTLALNKIHAYRQDKIVAWQADFDRLPKPRASQNTISRHSNRASAFESVKAMWPRRYDLAGAFEAPHLPSSSVSEAEEGPLKSRRATLDSLASSASESEAESSVEVDADEKAGKTTDVADNTSNKRSSDEAKSEEPKSDPDSDSTIGAVRDEALPATETVAPQKENDAANQNGVGPSMEGVVPKSSKLPRRTAPSMSVAELVRKYQDFLPAQGMQELAQTALAPRPVMSESEQEYPPQATLRPTAVRNKSRHRVPTRKASTSDFEQGYAANVAPKYLTHRRPLTGASSSRIPAPKGPIIESQDSSRRPSPEKRPSGPQGREQRPSRPPSPGKVSGLSNVKQTKNRVVSRSKDKSVARPPTAPAGRGTFRRPPPTPGSKVSNIAKHFERLGREAERSKTRYAVIRGKRARPVASARARVEVLESVKDAIRDDSESSDSSSEADDEDEGNDEERPIIPPKELKAEENNTVEVVPVVPPVPEPKSSPLVKAEGEALTLPPQPLPGQISMPSSPSLTALKTKQDSTLTPPPDLELGVPGAERHSILKALSGFWPQPNRHSFETDDPMNDPEHIFRDSSMVVRLDEPTSIIALALNSPQYREMLSKSRAEKKTAREAKLTEGGEAFMPDDRSIAESTSTWGVVNLESGDSGDPTEDLKAPSSKLPWAISFESGGLTISCTVLYPEQFDALRRTYDCEKSMVESLSRCIKWNASGGKSGSAFLKTRDDRFIAKELTKHELQTMETFAPAYFDYMSSSVHSNRPTLLAKVFGCYKLTFRKTGKDKGPGKSKSMQMNLLVMENLFYDRRFSKIYDLKGSTRNRHVQSTGRENEVLLDENLVKTAHLNPFYLREHSKRILRGALYNDSKFLADINVMDYSLVCGVSSYIQNGCGRLTLLKVDSQNNELVVGIVDYIRTYTWDKKLESWVKESAFLGGAGKGEPTIVTPKQYRQRFLSAMERYFPLIPDRWMKQQDTSEEESSIILSELWPDW</sequence>
<dbReference type="InterPro" id="IPR027483">
    <property type="entry name" value="PInositol-4-P-4/5-kinase_C_sf"/>
</dbReference>
<dbReference type="GO" id="GO:0046854">
    <property type="term" value="P:phosphatidylinositol phosphate biosynthetic process"/>
    <property type="evidence" value="ECO:0007669"/>
    <property type="project" value="TreeGrafter"/>
</dbReference>
<dbReference type="Pfam" id="PF01363">
    <property type="entry name" value="FYVE"/>
    <property type="match status" value="1"/>
</dbReference>
<dbReference type="PANTHER" id="PTHR45748">
    <property type="entry name" value="1-PHOSPHATIDYLINOSITOL 3-PHOSPHATE 5-KINASE-RELATED"/>
    <property type="match status" value="1"/>
</dbReference>
<proteinExistence type="predicted"/>
<dbReference type="InterPro" id="IPR044769">
    <property type="entry name" value="PIKfyve_PIPKc"/>
</dbReference>
<keyword evidence="11" id="KW-0175">Coiled coil</keyword>
<evidence type="ECO:0000256" key="12">
    <source>
        <dbReference type="SAM" id="MobiDB-lite"/>
    </source>
</evidence>
<evidence type="ECO:0000313" key="16">
    <source>
        <dbReference type="Proteomes" id="UP000284706"/>
    </source>
</evidence>
<dbReference type="Gene3D" id="3.50.7.10">
    <property type="entry name" value="GroEL"/>
    <property type="match status" value="1"/>
</dbReference>
<feature type="domain" description="PIPK" evidence="14">
    <location>
        <begin position="1932"/>
        <end position="2277"/>
    </location>
</feature>
<evidence type="ECO:0000256" key="4">
    <source>
        <dbReference type="ARBA" id="ARBA00022741"/>
    </source>
</evidence>
<dbReference type="InterPro" id="IPR011011">
    <property type="entry name" value="Znf_FYVE_PHD"/>
</dbReference>
<dbReference type="CDD" id="cd17300">
    <property type="entry name" value="PIPKc_PIKfyve"/>
    <property type="match status" value="1"/>
</dbReference>
<feature type="region of interest" description="Disordered" evidence="12">
    <location>
        <begin position="1"/>
        <end position="50"/>
    </location>
</feature>
<dbReference type="GO" id="GO:0010008">
    <property type="term" value="C:endosome membrane"/>
    <property type="evidence" value="ECO:0007669"/>
    <property type="project" value="TreeGrafter"/>
</dbReference>
<dbReference type="CDD" id="cd15725">
    <property type="entry name" value="FYVE_PIKfyve_Fab1"/>
    <property type="match status" value="1"/>
</dbReference>
<feature type="region of interest" description="Disordered" evidence="12">
    <location>
        <begin position="349"/>
        <end position="368"/>
    </location>
</feature>
<feature type="region of interest" description="Disordered" evidence="12">
    <location>
        <begin position="99"/>
        <end position="119"/>
    </location>
</feature>
<dbReference type="InterPro" id="IPR027484">
    <property type="entry name" value="PInositol-4-P-5-kinase_N"/>
</dbReference>
<dbReference type="FunFam" id="3.30.40.10:FF:000283">
    <property type="entry name" value="1-phosphatidylinositol-3-phosphate 5-kinase (Fab1)"/>
    <property type="match status" value="1"/>
</dbReference>
<dbReference type="STRING" id="231916.A0A409YSY4"/>
<evidence type="ECO:0000256" key="2">
    <source>
        <dbReference type="ARBA" id="ARBA00022679"/>
    </source>
</evidence>
<dbReference type="SMART" id="SM00064">
    <property type="entry name" value="FYVE"/>
    <property type="match status" value="1"/>
</dbReference>
<dbReference type="Gene3D" id="3.30.800.10">
    <property type="entry name" value="Phosphatidylinositol Phosphate Kinase II Beta"/>
    <property type="match status" value="1"/>
</dbReference>
<evidence type="ECO:0000256" key="10">
    <source>
        <dbReference type="PROSITE-ProRule" id="PRU00781"/>
    </source>
</evidence>
<dbReference type="Pfam" id="PF01504">
    <property type="entry name" value="PIP5K"/>
    <property type="match status" value="2"/>
</dbReference>
<feature type="region of interest" description="Disordered" evidence="12">
    <location>
        <begin position="1729"/>
        <end position="1853"/>
    </location>
</feature>
<evidence type="ECO:0000313" key="15">
    <source>
        <dbReference type="EMBL" id="PPR06136.1"/>
    </source>
</evidence>
<dbReference type="InParanoid" id="A0A409YSY4"/>